<sequence length="259" mass="29630">MLDTKKNRPSCPETDQELEKVRANAKQEQSQTAKLLTTCQDTLLKANFDHEKNHTTCLEKHQQLKKEKDQQIEKVTGACEAVKGTLKTCEANNKALKAEHGRANLSPNTSKSTDIEAKCENSHWTYYNETNSCYFYQNLSYNDRGELNTYLRETAESNYLILSDVKAANSYAQPDNACRGSKFYAWCGLQWVNQVHKWTDGTPYDYSLFRPSPDDATVFHAIYLMCNDVSNVNTTYLVYYTINLRAAHGRYVCKKPAND</sequence>
<evidence type="ECO:0000313" key="2">
    <source>
        <dbReference type="Proteomes" id="UP000887575"/>
    </source>
</evidence>
<reference evidence="3" key="1">
    <citation type="submission" date="2024-02" db="UniProtKB">
        <authorList>
            <consortium name="WormBaseParasite"/>
        </authorList>
    </citation>
    <scope>IDENTIFICATION</scope>
</reference>
<organism evidence="2 3">
    <name type="scientific">Mesorhabditis belari</name>
    <dbReference type="NCBI Taxonomy" id="2138241"/>
    <lineage>
        <taxon>Eukaryota</taxon>
        <taxon>Metazoa</taxon>
        <taxon>Ecdysozoa</taxon>
        <taxon>Nematoda</taxon>
        <taxon>Chromadorea</taxon>
        <taxon>Rhabditida</taxon>
        <taxon>Rhabditina</taxon>
        <taxon>Rhabditomorpha</taxon>
        <taxon>Rhabditoidea</taxon>
        <taxon>Rhabditidae</taxon>
        <taxon>Mesorhabditinae</taxon>
        <taxon>Mesorhabditis</taxon>
    </lineage>
</organism>
<name>A0AAF3F7D8_9BILA</name>
<keyword evidence="1" id="KW-0175">Coiled coil</keyword>
<keyword evidence="2" id="KW-1185">Reference proteome</keyword>
<accession>A0AAF3F7D8</accession>
<feature type="coiled-coil region" evidence="1">
    <location>
        <begin position="58"/>
        <end position="99"/>
    </location>
</feature>
<evidence type="ECO:0000256" key="1">
    <source>
        <dbReference type="SAM" id="Coils"/>
    </source>
</evidence>
<evidence type="ECO:0000313" key="3">
    <source>
        <dbReference type="WBParaSite" id="MBELARI_LOCUS2811"/>
    </source>
</evidence>
<protein>
    <submittedName>
        <fullName evidence="3">Uncharacterized protein</fullName>
    </submittedName>
</protein>
<proteinExistence type="predicted"/>
<dbReference type="AlphaFoldDB" id="A0AAF3F7D8"/>
<dbReference type="Proteomes" id="UP000887575">
    <property type="component" value="Unassembled WGS sequence"/>
</dbReference>
<dbReference type="WBParaSite" id="MBELARI_LOCUS2811">
    <property type="protein sequence ID" value="MBELARI_LOCUS2811"/>
    <property type="gene ID" value="MBELARI_LOCUS2811"/>
</dbReference>